<dbReference type="AlphaFoldDB" id="A0A1T2XK78"/>
<protein>
    <submittedName>
        <fullName evidence="3">SAM-dependent methyltransferase</fullName>
    </submittedName>
</protein>
<dbReference type="OrthoDB" id="9811589at2"/>
<evidence type="ECO:0000313" key="3">
    <source>
        <dbReference type="EMBL" id="OPA80287.1"/>
    </source>
</evidence>
<dbReference type="InterPro" id="IPR041698">
    <property type="entry name" value="Methyltransf_25"/>
</dbReference>
<feature type="domain" description="Methyltransferase" evidence="2">
    <location>
        <begin position="44"/>
        <end position="136"/>
    </location>
</feature>
<dbReference type="GO" id="GO:0032259">
    <property type="term" value="P:methylation"/>
    <property type="evidence" value="ECO:0007669"/>
    <property type="project" value="UniProtKB-KW"/>
</dbReference>
<evidence type="ECO:0000256" key="1">
    <source>
        <dbReference type="ARBA" id="ARBA00022679"/>
    </source>
</evidence>
<dbReference type="CDD" id="cd02440">
    <property type="entry name" value="AdoMet_MTases"/>
    <property type="match status" value="1"/>
</dbReference>
<gene>
    <name evidence="3" type="ORF">BVG16_06010</name>
</gene>
<sequence length="242" mass="28139">MSEWFERSFGEDYLIVYRHRDLHGAYQEVHKMINWLGLPAGAKVLDLCCGMGRHSVVLADQGYEVTGVDLSDVLLCEAKKQDTDNRIKWIQSDMRELPLQGGYDAVVNLFTSFGYFESDEENMKVLYEIKRMLKPGAPFIIDYLNPIVVENSLVPFSEKEEEGVKIVQYRKIENGYVKKEIVIQDAGRDERRYLERVKLYRLDQFEEMLDKVGLQLEQVHGTYDESTYDEVNSPRMIFVGRG</sequence>
<dbReference type="Gene3D" id="3.40.50.150">
    <property type="entry name" value="Vaccinia Virus protein VP39"/>
    <property type="match status" value="1"/>
</dbReference>
<comment type="caution">
    <text evidence="3">The sequence shown here is derived from an EMBL/GenBank/DDBJ whole genome shotgun (WGS) entry which is preliminary data.</text>
</comment>
<dbReference type="InterPro" id="IPR029063">
    <property type="entry name" value="SAM-dependent_MTases_sf"/>
</dbReference>
<evidence type="ECO:0000259" key="2">
    <source>
        <dbReference type="Pfam" id="PF13649"/>
    </source>
</evidence>
<proteinExistence type="predicted"/>
<dbReference type="SUPFAM" id="SSF53335">
    <property type="entry name" value="S-adenosyl-L-methionine-dependent methyltransferases"/>
    <property type="match status" value="1"/>
</dbReference>
<reference evidence="3 4" key="1">
    <citation type="submission" date="2017-01" db="EMBL/GenBank/DDBJ databases">
        <title>Genome analysis of Paenibacillus selenitrireducens ES3-24.</title>
        <authorList>
            <person name="Xu D."/>
            <person name="Yao R."/>
            <person name="Zheng S."/>
        </authorList>
    </citation>
    <scope>NUCLEOTIDE SEQUENCE [LARGE SCALE GENOMIC DNA]</scope>
    <source>
        <strain evidence="3 4">ES3-24</strain>
    </source>
</reference>
<keyword evidence="1 3" id="KW-0808">Transferase</keyword>
<keyword evidence="4" id="KW-1185">Reference proteome</keyword>
<dbReference type="STRING" id="1324314.BVG16_06010"/>
<dbReference type="GO" id="GO:0008168">
    <property type="term" value="F:methyltransferase activity"/>
    <property type="evidence" value="ECO:0007669"/>
    <property type="project" value="UniProtKB-KW"/>
</dbReference>
<dbReference type="Pfam" id="PF13649">
    <property type="entry name" value="Methyltransf_25"/>
    <property type="match status" value="1"/>
</dbReference>
<dbReference type="EMBL" id="MSZX01000002">
    <property type="protein sequence ID" value="OPA80287.1"/>
    <property type="molecule type" value="Genomic_DNA"/>
</dbReference>
<dbReference type="Proteomes" id="UP000190188">
    <property type="component" value="Unassembled WGS sequence"/>
</dbReference>
<dbReference type="Gene3D" id="2.20.25.110">
    <property type="entry name" value="S-adenosyl-L-methionine-dependent methyltransferases"/>
    <property type="match status" value="1"/>
</dbReference>
<keyword evidence="3" id="KW-0489">Methyltransferase</keyword>
<evidence type="ECO:0000313" key="4">
    <source>
        <dbReference type="Proteomes" id="UP000190188"/>
    </source>
</evidence>
<dbReference type="RefSeq" id="WP_078497635.1">
    <property type="nucleotide sequence ID" value="NZ_MSZX01000002.1"/>
</dbReference>
<name>A0A1T2XK78_9BACL</name>
<organism evidence="3 4">
    <name type="scientific">Paenibacillus selenitireducens</name>
    <dbReference type="NCBI Taxonomy" id="1324314"/>
    <lineage>
        <taxon>Bacteria</taxon>
        <taxon>Bacillati</taxon>
        <taxon>Bacillota</taxon>
        <taxon>Bacilli</taxon>
        <taxon>Bacillales</taxon>
        <taxon>Paenibacillaceae</taxon>
        <taxon>Paenibacillus</taxon>
    </lineage>
</organism>
<accession>A0A1T2XK78</accession>
<dbReference type="PANTHER" id="PTHR43861">
    <property type="entry name" value="TRANS-ACONITATE 2-METHYLTRANSFERASE-RELATED"/>
    <property type="match status" value="1"/>
</dbReference>